<dbReference type="EMBL" id="LIAE01006846">
    <property type="protein sequence ID" value="PAV84490.1"/>
    <property type="molecule type" value="Genomic_DNA"/>
</dbReference>
<evidence type="ECO:0000313" key="3">
    <source>
        <dbReference type="EMBL" id="PAV84490.1"/>
    </source>
</evidence>
<evidence type="ECO:0000313" key="4">
    <source>
        <dbReference type="Proteomes" id="UP000218231"/>
    </source>
</evidence>
<evidence type="ECO:0000256" key="2">
    <source>
        <dbReference type="SAM" id="MobiDB-lite"/>
    </source>
</evidence>
<gene>
    <name evidence="3" type="ORF">WR25_18297</name>
</gene>
<evidence type="ECO:0000256" key="1">
    <source>
        <dbReference type="SAM" id="Coils"/>
    </source>
</evidence>
<organism evidence="3 4">
    <name type="scientific">Diploscapter pachys</name>
    <dbReference type="NCBI Taxonomy" id="2018661"/>
    <lineage>
        <taxon>Eukaryota</taxon>
        <taxon>Metazoa</taxon>
        <taxon>Ecdysozoa</taxon>
        <taxon>Nematoda</taxon>
        <taxon>Chromadorea</taxon>
        <taxon>Rhabditida</taxon>
        <taxon>Rhabditina</taxon>
        <taxon>Rhabditomorpha</taxon>
        <taxon>Rhabditoidea</taxon>
        <taxon>Rhabditidae</taxon>
        <taxon>Diploscapter</taxon>
    </lineage>
</organism>
<dbReference type="Proteomes" id="UP000218231">
    <property type="component" value="Unassembled WGS sequence"/>
</dbReference>
<name>A0A2A2LEB8_9BILA</name>
<reference evidence="3 4" key="1">
    <citation type="journal article" date="2017" name="Curr. Biol.">
        <title>Genome architecture and evolution of a unichromosomal asexual nematode.</title>
        <authorList>
            <person name="Fradin H."/>
            <person name="Zegar C."/>
            <person name="Gutwein M."/>
            <person name="Lucas J."/>
            <person name="Kovtun M."/>
            <person name="Corcoran D."/>
            <person name="Baugh L.R."/>
            <person name="Kiontke K."/>
            <person name="Gunsalus K."/>
            <person name="Fitch D.H."/>
            <person name="Piano F."/>
        </authorList>
    </citation>
    <scope>NUCLEOTIDE SEQUENCE [LARGE SCALE GENOMIC DNA]</scope>
    <source>
        <strain evidence="3">PF1309</strain>
    </source>
</reference>
<feature type="coiled-coil region" evidence="1">
    <location>
        <begin position="4"/>
        <end position="123"/>
    </location>
</feature>
<sequence length="306" mass="34499">MTELNQARGATKSLLEELRNYRATERKLTVLKDMAVQFEKEADKTIGMMKKRLSDLEEKYGSTLEMEVNEWNKQLESMQRVLEQCRQMGLKQRGQGRMDSQQKIETRRKLNNLELLVEDLIRLDNKAPVVEEKVRTDAIYLKEAEDKMPNLLMRCRTLDELSAELNCHSGERNAQLRKANAVVKLLALRPNCDSEELESLRMMSSKLEQLIGAYTFTETSSIMPTPRTTDTLITVKTAPESTTTSGSAFNMTSASGSFASVLSTQSNASSQASNNSTSSTAHEPERQQQQNGKEMPAENNPNPKPE</sequence>
<feature type="region of interest" description="Disordered" evidence="2">
    <location>
        <begin position="265"/>
        <end position="306"/>
    </location>
</feature>
<feature type="compositionally biased region" description="Low complexity" evidence="2">
    <location>
        <begin position="265"/>
        <end position="281"/>
    </location>
</feature>
<keyword evidence="1" id="KW-0175">Coiled coil</keyword>
<dbReference type="AlphaFoldDB" id="A0A2A2LEB8"/>
<protein>
    <submittedName>
        <fullName evidence="3">Uncharacterized protein</fullName>
    </submittedName>
</protein>
<keyword evidence="4" id="KW-1185">Reference proteome</keyword>
<accession>A0A2A2LEB8</accession>
<proteinExistence type="predicted"/>
<comment type="caution">
    <text evidence="3">The sequence shown here is derived from an EMBL/GenBank/DDBJ whole genome shotgun (WGS) entry which is preliminary data.</text>
</comment>